<feature type="region of interest" description="Disordered" evidence="1">
    <location>
        <begin position="1"/>
        <end position="42"/>
    </location>
</feature>
<feature type="domain" description="F-box" evidence="2">
    <location>
        <begin position="43"/>
        <end position="83"/>
    </location>
</feature>
<dbReference type="AlphaFoldDB" id="A0A5J9USA4"/>
<dbReference type="InterPro" id="IPR001810">
    <property type="entry name" value="F-box_dom"/>
</dbReference>
<dbReference type="InterPro" id="IPR036047">
    <property type="entry name" value="F-box-like_dom_sf"/>
</dbReference>
<dbReference type="Gramene" id="TVU26415">
    <property type="protein sequence ID" value="TVU26415"/>
    <property type="gene ID" value="EJB05_28961"/>
</dbReference>
<organism evidence="3 4">
    <name type="scientific">Eragrostis curvula</name>
    <name type="common">weeping love grass</name>
    <dbReference type="NCBI Taxonomy" id="38414"/>
    <lineage>
        <taxon>Eukaryota</taxon>
        <taxon>Viridiplantae</taxon>
        <taxon>Streptophyta</taxon>
        <taxon>Embryophyta</taxon>
        <taxon>Tracheophyta</taxon>
        <taxon>Spermatophyta</taxon>
        <taxon>Magnoliopsida</taxon>
        <taxon>Liliopsida</taxon>
        <taxon>Poales</taxon>
        <taxon>Poaceae</taxon>
        <taxon>PACMAD clade</taxon>
        <taxon>Chloridoideae</taxon>
        <taxon>Eragrostideae</taxon>
        <taxon>Eragrostidinae</taxon>
        <taxon>Eragrostis</taxon>
    </lineage>
</organism>
<dbReference type="CDD" id="cd22160">
    <property type="entry name" value="F-box_AtFBL13-like"/>
    <property type="match status" value="2"/>
</dbReference>
<gene>
    <name evidence="3" type="ORF">EJB05_28961</name>
</gene>
<evidence type="ECO:0000313" key="3">
    <source>
        <dbReference type="EMBL" id="TVU26415.1"/>
    </source>
</evidence>
<feature type="compositionally biased region" description="Basic and acidic residues" evidence="1">
    <location>
        <begin position="16"/>
        <end position="42"/>
    </location>
</feature>
<comment type="caution">
    <text evidence="3">The sequence shown here is derived from an EMBL/GenBank/DDBJ whole genome shotgun (WGS) entry which is preliminary data.</text>
</comment>
<sequence length="455" mass="50943">MERPFDLSTRPPITEKSAHHPFDRMAQESRAKKTARSDQEDRLSALPDGALQHILGFLPAHEVVRTSVLAGRWGHIWKSVRRLHITSPPVDWDEDEDNSGALYDFVNPLFLFRGHAILDEVKFDFDPNIFYQTDIWVRYTLLCQAQVLAIRFPGSGCLEDRPLVSSHLRKLELTGVFMKGKFLDFARCPALEVLDMTDCKIVTKMTLSQSMKILHIESSTFISYGDRTHISVPSLIWLQLNNFKGQAPLLESMPSLETASVKPVLLVKDSCEKGDSRGCCGICANCRGNDDHKGSCVLLGGLSSAVNLELTAYSGMMQRAQFGAEIGRKDSSMEKFAISGRLKIVKIECEEVDDRVCKLLKFLSTLDIEVTIKRKLYASRGLVRPSDWIRPSVGKEEAKAVKRGRASEAAMPSGVDRISALPDGVLEHVLGFLPADRAVQTSVLARCWRHLWRSM</sequence>
<protein>
    <recommendedName>
        <fullName evidence="2">F-box domain-containing protein</fullName>
    </recommendedName>
</protein>
<evidence type="ECO:0000256" key="1">
    <source>
        <dbReference type="SAM" id="MobiDB-lite"/>
    </source>
</evidence>
<dbReference type="InterPro" id="IPR053781">
    <property type="entry name" value="F-box_AtFBL13-like"/>
</dbReference>
<dbReference type="OrthoDB" id="690775at2759"/>
<dbReference type="InterPro" id="IPR053197">
    <property type="entry name" value="F-box_SCFL_complex_component"/>
</dbReference>
<dbReference type="PANTHER" id="PTHR34223:SF51">
    <property type="entry name" value="OS06G0556300 PROTEIN"/>
    <property type="match status" value="1"/>
</dbReference>
<dbReference type="SUPFAM" id="SSF52047">
    <property type="entry name" value="RNI-like"/>
    <property type="match status" value="1"/>
</dbReference>
<proteinExistence type="predicted"/>
<dbReference type="Proteomes" id="UP000324897">
    <property type="component" value="Chromosome 2"/>
</dbReference>
<reference evidence="3 4" key="1">
    <citation type="journal article" date="2019" name="Sci. Rep.">
        <title>A high-quality genome of Eragrostis curvula grass provides insights into Poaceae evolution and supports new strategies to enhance forage quality.</title>
        <authorList>
            <person name="Carballo J."/>
            <person name="Santos B.A.C.M."/>
            <person name="Zappacosta D."/>
            <person name="Garbus I."/>
            <person name="Selva J.P."/>
            <person name="Gallo C.A."/>
            <person name="Diaz A."/>
            <person name="Albertini E."/>
            <person name="Caccamo M."/>
            <person name="Echenique V."/>
        </authorList>
    </citation>
    <scope>NUCLEOTIDE SEQUENCE [LARGE SCALE GENOMIC DNA]</scope>
    <source>
        <strain evidence="4">cv. Victoria</strain>
        <tissue evidence="3">Leaf</tissue>
    </source>
</reference>
<dbReference type="PANTHER" id="PTHR34223">
    <property type="entry name" value="OS11G0201299 PROTEIN"/>
    <property type="match status" value="1"/>
</dbReference>
<evidence type="ECO:0000313" key="4">
    <source>
        <dbReference type="Proteomes" id="UP000324897"/>
    </source>
</evidence>
<evidence type="ECO:0000259" key="2">
    <source>
        <dbReference type="Pfam" id="PF00646"/>
    </source>
</evidence>
<name>A0A5J9USA4_9POAL</name>
<dbReference type="Pfam" id="PF00646">
    <property type="entry name" value="F-box"/>
    <property type="match status" value="2"/>
</dbReference>
<dbReference type="EMBL" id="RWGY01000013">
    <property type="protein sequence ID" value="TVU26415.1"/>
    <property type="molecule type" value="Genomic_DNA"/>
</dbReference>
<accession>A0A5J9USA4</accession>
<feature type="domain" description="F-box" evidence="2">
    <location>
        <begin position="418"/>
        <end position="454"/>
    </location>
</feature>
<keyword evidence="4" id="KW-1185">Reference proteome</keyword>
<dbReference type="SUPFAM" id="SSF81383">
    <property type="entry name" value="F-box domain"/>
    <property type="match status" value="2"/>
</dbReference>